<accession>A0A418WXF5</accession>
<name>A0A418WXF5_9BURK</name>
<dbReference type="Proteomes" id="UP000285190">
    <property type="component" value="Unassembled WGS sequence"/>
</dbReference>
<sequence>MGLKPTCREIHQLTSEGLDRELSMVERARVRVHLLVCDGCSAFHAQMQLLRRAMRQMQISKPDDKEGGQS</sequence>
<evidence type="ECO:0000313" key="2">
    <source>
        <dbReference type="EMBL" id="RJG04881.1"/>
    </source>
</evidence>
<comment type="caution">
    <text evidence="2">The sequence shown here is derived from an EMBL/GenBank/DDBJ whole genome shotgun (WGS) entry which is preliminary data.</text>
</comment>
<dbReference type="RefSeq" id="WP_119736102.1">
    <property type="nucleotide sequence ID" value="NZ_QYUN01000002.1"/>
</dbReference>
<feature type="domain" description="Putative zinc-finger" evidence="1">
    <location>
        <begin position="7"/>
        <end position="40"/>
    </location>
</feature>
<protein>
    <submittedName>
        <fullName evidence="2">Zf-HC2 domain-containing protein</fullName>
    </submittedName>
</protein>
<proteinExistence type="predicted"/>
<reference evidence="2 3" key="1">
    <citation type="submission" date="2018-09" db="EMBL/GenBank/DDBJ databases">
        <authorList>
            <person name="Zhu H."/>
        </authorList>
    </citation>
    <scope>NUCLEOTIDE SEQUENCE [LARGE SCALE GENOMIC DNA]</scope>
    <source>
        <strain evidence="2 3">K2R10-39</strain>
    </source>
</reference>
<organism evidence="2 3">
    <name type="scientific">Noviherbaspirillum cavernae</name>
    <dbReference type="NCBI Taxonomy" id="2320862"/>
    <lineage>
        <taxon>Bacteria</taxon>
        <taxon>Pseudomonadati</taxon>
        <taxon>Pseudomonadota</taxon>
        <taxon>Betaproteobacteria</taxon>
        <taxon>Burkholderiales</taxon>
        <taxon>Oxalobacteraceae</taxon>
        <taxon>Noviherbaspirillum</taxon>
    </lineage>
</organism>
<evidence type="ECO:0000313" key="3">
    <source>
        <dbReference type="Proteomes" id="UP000285190"/>
    </source>
</evidence>
<dbReference type="InterPro" id="IPR027383">
    <property type="entry name" value="Znf_put"/>
</dbReference>
<evidence type="ECO:0000259" key="1">
    <source>
        <dbReference type="Pfam" id="PF13490"/>
    </source>
</evidence>
<dbReference type="OrthoDB" id="8374021at2"/>
<keyword evidence="3" id="KW-1185">Reference proteome</keyword>
<dbReference type="EMBL" id="QYUN01000002">
    <property type="protein sequence ID" value="RJG04881.1"/>
    <property type="molecule type" value="Genomic_DNA"/>
</dbReference>
<dbReference type="Pfam" id="PF13490">
    <property type="entry name" value="zf-HC2"/>
    <property type="match status" value="1"/>
</dbReference>
<gene>
    <name evidence="2" type="ORF">D3870_01545</name>
</gene>
<dbReference type="AlphaFoldDB" id="A0A418WXF5"/>